<dbReference type="InterPro" id="IPR038765">
    <property type="entry name" value="Papain-like_cys_pep_sf"/>
</dbReference>
<dbReference type="AlphaFoldDB" id="A0A0S7XV53"/>
<name>A0A0S7XV53_UNCSA</name>
<dbReference type="Proteomes" id="UP000051861">
    <property type="component" value="Unassembled WGS sequence"/>
</dbReference>
<protein>
    <recommendedName>
        <fullName evidence="3">Transglutaminase-like domain-containing protein</fullName>
    </recommendedName>
</protein>
<reference evidence="1 2" key="1">
    <citation type="journal article" date="2015" name="Microbiome">
        <title>Genomic resolution of linkages in carbon, nitrogen, and sulfur cycling among widespread estuary sediment bacteria.</title>
        <authorList>
            <person name="Baker B.J."/>
            <person name="Lazar C.S."/>
            <person name="Teske A.P."/>
            <person name="Dick G.J."/>
        </authorList>
    </citation>
    <scope>NUCLEOTIDE SEQUENCE [LARGE SCALE GENOMIC DNA]</scope>
    <source>
        <strain evidence="1">DG_54_3</strain>
    </source>
</reference>
<gene>
    <name evidence="1" type="ORF">AMJ44_08720</name>
</gene>
<evidence type="ECO:0000313" key="1">
    <source>
        <dbReference type="EMBL" id="KPJ66212.1"/>
    </source>
</evidence>
<evidence type="ECO:0000313" key="2">
    <source>
        <dbReference type="Proteomes" id="UP000051861"/>
    </source>
</evidence>
<dbReference type="SUPFAM" id="SSF54001">
    <property type="entry name" value="Cysteine proteinases"/>
    <property type="match status" value="1"/>
</dbReference>
<accession>A0A0S7XV53</accession>
<sequence>MYDQLKALKDTEPFNLYDNRPVEQRLIGACMSESHFLAGLLRYKKIPARLRAGYFKDISSNEEHFFEFWMNVAREKGWASSLLNNPEKWKENITAFLNRQLSANHYIEHWVCEYWDKSEKKWRILDANDTFLKASSGIEVGFHLPKKHFEYAYEAWKKMRSDKNFNPDQYFEEPQDGRSHIRSQLLWDFFSLLNHGLAGYSTPKRSTYQFVKQKKYEETSEQELEELDKLADFLSREPTRDELVAFYNSSKTLKLEAAEKDPYSFVYTKYDGKRLMD</sequence>
<organism evidence="1 2">
    <name type="scientific">candidate division WOR-1 bacterium DG_54_3</name>
    <dbReference type="NCBI Taxonomy" id="1703775"/>
    <lineage>
        <taxon>Bacteria</taxon>
        <taxon>Bacillati</taxon>
        <taxon>Saganbacteria</taxon>
    </lineage>
</organism>
<comment type="caution">
    <text evidence="1">The sequence shown here is derived from an EMBL/GenBank/DDBJ whole genome shotgun (WGS) entry which is preliminary data.</text>
</comment>
<proteinExistence type="predicted"/>
<evidence type="ECO:0008006" key="3">
    <source>
        <dbReference type="Google" id="ProtNLM"/>
    </source>
</evidence>
<dbReference type="EMBL" id="LIZX01000087">
    <property type="protein sequence ID" value="KPJ66212.1"/>
    <property type="molecule type" value="Genomic_DNA"/>
</dbReference>